<dbReference type="AlphaFoldDB" id="A0AAV4H6G2"/>
<proteinExistence type="predicted"/>
<dbReference type="EMBL" id="BMAT01005449">
    <property type="protein sequence ID" value="GFR93159.1"/>
    <property type="molecule type" value="Genomic_DNA"/>
</dbReference>
<reference evidence="1 2" key="1">
    <citation type="journal article" date="2021" name="Elife">
        <title>Chloroplast acquisition without the gene transfer in kleptoplastic sea slugs, Plakobranchus ocellatus.</title>
        <authorList>
            <person name="Maeda T."/>
            <person name="Takahashi S."/>
            <person name="Yoshida T."/>
            <person name="Shimamura S."/>
            <person name="Takaki Y."/>
            <person name="Nagai Y."/>
            <person name="Toyoda A."/>
            <person name="Suzuki Y."/>
            <person name="Arimoto A."/>
            <person name="Ishii H."/>
            <person name="Satoh N."/>
            <person name="Nishiyama T."/>
            <person name="Hasebe M."/>
            <person name="Maruyama T."/>
            <person name="Minagawa J."/>
            <person name="Obokata J."/>
            <person name="Shigenobu S."/>
        </authorList>
    </citation>
    <scope>NUCLEOTIDE SEQUENCE [LARGE SCALE GENOMIC DNA]</scope>
</reference>
<evidence type="ECO:0000313" key="2">
    <source>
        <dbReference type="Proteomes" id="UP000762676"/>
    </source>
</evidence>
<protein>
    <submittedName>
        <fullName evidence="1">Uncharacterized protein</fullName>
    </submittedName>
</protein>
<keyword evidence="2" id="KW-1185">Reference proteome</keyword>
<dbReference type="Proteomes" id="UP000762676">
    <property type="component" value="Unassembled WGS sequence"/>
</dbReference>
<evidence type="ECO:0000313" key="1">
    <source>
        <dbReference type="EMBL" id="GFR93159.1"/>
    </source>
</evidence>
<sequence>MFLGTRHNLNHGDNNAALFAPKEHVRQQPLASCSSKSNMAFNIAEAISYFFFFYENNDLRRRAVVVKRSRSSGRRAVVEKRSLSSGRRAVVEKRFRSSGRRAVVEKRSRSSGLRAEAVKRSRSSAFSHHEVHDGTIVLLTTFLDKDEFMIYCD</sequence>
<comment type="caution">
    <text evidence="1">The sequence shown here is derived from an EMBL/GenBank/DDBJ whole genome shotgun (WGS) entry which is preliminary data.</text>
</comment>
<organism evidence="1 2">
    <name type="scientific">Elysia marginata</name>
    <dbReference type="NCBI Taxonomy" id="1093978"/>
    <lineage>
        <taxon>Eukaryota</taxon>
        <taxon>Metazoa</taxon>
        <taxon>Spiralia</taxon>
        <taxon>Lophotrochozoa</taxon>
        <taxon>Mollusca</taxon>
        <taxon>Gastropoda</taxon>
        <taxon>Heterobranchia</taxon>
        <taxon>Euthyneura</taxon>
        <taxon>Panpulmonata</taxon>
        <taxon>Sacoglossa</taxon>
        <taxon>Placobranchoidea</taxon>
        <taxon>Plakobranchidae</taxon>
        <taxon>Elysia</taxon>
    </lineage>
</organism>
<accession>A0AAV4H6G2</accession>
<gene>
    <name evidence="1" type="ORF">ElyMa_002635700</name>
</gene>
<name>A0AAV4H6G2_9GAST</name>